<evidence type="ECO:0000313" key="4">
    <source>
        <dbReference type="Proteomes" id="UP000681720"/>
    </source>
</evidence>
<dbReference type="EMBL" id="CAJOBI010172539">
    <property type="protein sequence ID" value="CAF4895100.1"/>
    <property type="molecule type" value="Genomic_DNA"/>
</dbReference>
<gene>
    <name evidence="1" type="ORF">GIL414_LOCUS48096</name>
    <name evidence="3" type="ORF">GIL414_LOCUS54944</name>
    <name evidence="2" type="ORF">SMN809_LOCUS51461</name>
</gene>
<dbReference type="Proteomes" id="UP000681720">
    <property type="component" value="Unassembled WGS sequence"/>
</dbReference>
<dbReference type="AlphaFoldDB" id="A0A8S3BHH2"/>
<name>A0A8S3BHH2_9BILA</name>
<sequence length="70" mass="8055">MIKRLDDAARDFGFINLTKWRNVSNDTKNSLVHELVERNLHEVIYHAITVLKLDINVRRGSDGLTPLQIA</sequence>
<proteinExistence type="predicted"/>
<evidence type="ECO:0000313" key="3">
    <source>
        <dbReference type="EMBL" id="CAF4962618.1"/>
    </source>
</evidence>
<dbReference type="EMBL" id="CAJOBJ010155080">
    <property type="protein sequence ID" value="CAF4822920.1"/>
    <property type="molecule type" value="Genomic_DNA"/>
</dbReference>
<dbReference type="Proteomes" id="UP000676336">
    <property type="component" value="Unassembled WGS sequence"/>
</dbReference>
<dbReference type="EMBL" id="CAJOBJ010193829">
    <property type="protein sequence ID" value="CAF4962618.1"/>
    <property type="molecule type" value="Genomic_DNA"/>
</dbReference>
<protein>
    <submittedName>
        <fullName evidence="1">Uncharacterized protein</fullName>
    </submittedName>
</protein>
<feature type="non-terminal residue" evidence="1">
    <location>
        <position position="70"/>
    </location>
</feature>
<organism evidence="1 4">
    <name type="scientific">Rotaria magnacalcarata</name>
    <dbReference type="NCBI Taxonomy" id="392030"/>
    <lineage>
        <taxon>Eukaryota</taxon>
        <taxon>Metazoa</taxon>
        <taxon>Spiralia</taxon>
        <taxon>Gnathifera</taxon>
        <taxon>Rotifera</taxon>
        <taxon>Eurotatoria</taxon>
        <taxon>Bdelloidea</taxon>
        <taxon>Philodinida</taxon>
        <taxon>Philodinidae</taxon>
        <taxon>Rotaria</taxon>
    </lineage>
</organism>
<comment type="caution">
    <text evidence="1">The sequence shown here is derived from an EMBL/GenBank/DDBJ whole genome shotgun (WGS) entry which is preliminary data.</text>
</comment>
<evidence type="ECO:0000313" key="2">
    <source>
        <dbReference type="EMBL" id="CAF4895100.1"/>
    </source>
</evidence>
<evidence type="ECO:0000313" key="1">
    <source>
        <dbReference type="EMBL" id="CAF4822920.1"/>
    </source>
</evidence>
<accession>A0A8S3BHH2</accession>
<reference evidence="1" key="1">
    <citation type="submission" date="2021-02" db="EMBL/GenBank/DDBJ databases">
        <authorList>
            <person name="Nowell W R."/>
        </authorList>
    </citation>
    <scope>NUCLEOTIDE SEQUENCE</scope>
</reference>